<reference evidence="16" key="1">
    <citation type="submission" date="2025-08" db="UniProtKB">
        <authorList>
            <consortium name="Ensembl"/>
        </authorList>
    </citation>
    <scope>IDENTIFICATION</scope>
</reference>
<dbReference type="PROSITE" id="PS00232">
    <property type="entry name" value="CADHERIN_1"/>
    <property type="match status" value="3"/>
</dbReference>
<proteinExistence type="predicted"/>
<evidence type="ECO:0000256" key="9">
    <source>
        <dbReference type="ARBA" id="ARBA00022989"/>
    </source>
</evidence>
<sequence length="792" mass="88074">MCKLGEIEVNMQVLSLILFLCVPEVRTETLRYAVTEETGSGSFVTNIAKDLGLKAEKLSARQARIISEGKKQYFQLDRSTGDLFIQEKIDREELCGQIDPCLVHFEILLHSPLQSYRAEVSVYDINDHSPVFLNNEFILKISESTMPGNRFLLESAQDLDVSNHSLQNYSISSNDYFQIYTRDRSDGRKYAELVLDKPLDREEKPEISFTLIAIDGGSPPRSGTARIRVMVLDINDNNPVFSRLLYKVQILENTPEDYLLATVSATDLDEGINGEISYSIIQNSEENRQTFKINPITGEIRLKRPLDFEDRENYEIDIQGMDGGGLSAHCKVLVELLDMNDNAPEVTITSLTSPIPENSQQGRVMALFSVRDRDSGDNGKTVCSIEDELPFTVRKVSKNSYSLVTESALDRERLSEYNITITAQDLGSPSLATAVTITVKISDINDNSPVFNEASYTMYIRENNGPGIKIGKVSAIDSDSEQNAKVTYSLLPAEVGGLLLLSYISINSENGNVYALRSMDYEQIREFQVTVRAADGGSPPLSSEVAVRVVIIDDNDNSPFILYPLQNSSSPANDLVTKVVAVDRDSGQNSWLSYRLLKATDPSLFTVGSQNGEIRTSRPLNERDSFKQKLLILTKDNGEPSLSTTATLNFLVVDGFSDAYMQIFEVPSEEEKDNTLTTYLVIALAMISFIFLFSIVVFVIIKGCKMRNFSEKYNSACSNFYGANGFPGDLVGASGPGILYEPCHYEVCLTNGSSNSEFKFLRPISFLAQNSEIDKLPLLPCLLFSLDLSCWG</sequence>
<dbReference type="InterPro" id="IPR015919">
    <property type="entry name" value="Cadherin-like_sf"/>
</dbReference>
<dbReference type="FunFam" id="2.60.40.60:FF:000129">
    <property type="entry name" value="protocadherin alpha-C2 isoform X1"/>
    <property type="match status" value="1"/>
</dbReference>
<feature type="signal peptide" evidence="14">
    <location>
        <begin position="1"/>
        <end position="27"/>
    </location>
</feature>
<evidence type="ECO:0000256" key="1">
    <source>
        <dbReference type="ARBA" id="ARBA00003436"/>
    </source>
</evidence>
<dbReference type="FunFam" id="2.60.40.60:FF:000006">
    <property type="entry name" value="Protocadherin alpha 2"/>
    <property type="match status" value="1"/>
</dbReference>
<dbReference type="Pfam" id="PF16492">
    <property type="entry name" value="Cadherin_C_2"/>
    <property type="match status" value="1"/>
</dbReference>
<keyword evidence="11" id="KW-0325">Glycoprotein</keyword>
<feature type="domain" description="Cadherin" evidence="15">
    <location>
        <begin position="452"/>
        <end position="561"/>
    </location>
</feature>
<keyword evidence="3" id="KW-1003">Cell membrane</keyword>
<dbReference type="GeneTree" id="ENSGT00940000161193"/>
<evidence type="ECO:0000256" key="6">
    <source>
        <dbReference type="ARBA" id="ARBA00022737"/>
    </source>
</evidence>
<dbReference type="Proteomes" id="UP000694380">
    <property type="component" value="Unplaced"/>
</dbReference>
<evidence type="ECO:0000256" key="5">
    <source>
        <dbReference type="ARBA" id="ARBA00022729"/>
    </source>
</evidence>
<keyword evidence="5 14" id="KW-0732">Signal</keyword>
<dbReference type="Ensembl" id="ENSCPBT00000012251.1">
    <property type="protein sequence ID" value="ENSCPBP00000010208.1"/>
    <property type="gene ID" value="ENSCPBG00000007856.1"/>
</dbReference>
<dbReference type="PANTHER" id="PTHR24028:SF118">
    <property type="entry name" value="PROTOCADHERIN BETA-1"/>
    <property type="match status" value="1"/>
</dbReference>
<dbReference type="InterPro" id="IPR020894">
    <property type="entry name" value="Cadherin_CS"/>
</dbReference>
<comment type="function">
    <text evidence="1">Potential calcium-dependent cell-adhesion protein. May be involved in the establishment and maintenance of specific neuronal connections in the brain.</text>
</comment>
<feature type="chain" id="PRO_5034479366" description="Cadherin domain-containing protein" evidence="14">
    <location>
        <begin position="28"/>
        <end position="792"/>
    </location>
</feature>
<keyword evidence="8" id="KW-0130">Cell adhesion</keyword>
<evidence type="ECO:0000256" key="3">
    <source>
        <dbReference type="ARBA" id="ARBA00022475"/>
    </source>
</evidence>
<organism evidence="16 17">
    <name type="scientific">Chrysemys picta bellii</name>
    <name type="common">Western painted turtle</name>
    <name type="synonym">Emys bellii</name>
    <dbReference type="NCBI Taxonomy" id="8478"/>
    <lineage>
        <taxon>Eukaryota</taxon>
        <taxon>Metazoa</taxon>
        <taxon>Chordata</taxon>
        <taxon>Craniata</taxon>
        <taxon>Vertebrata</taxon>
        <taxon>Euteleostomi</taxon>
        <taxon>Archelosauria</taxon>
        <taxon>Testudinata</taxon>
        <taxon>Testudines</taxon>
        <taxon>Cryptodira</taxon>
        <taxon>Durocryptodira</taxon>
        <taxon>Testudinoidea</taxon>
        <taxon>Emydidae</taxon>
        <taxon>Chrysemys</taxon>
    </lineage>
</organism>
<evidence type="ECO:0000313" key="17">
    <source>
        <dbReference type="Proteomes" id="UP000694380"/>
    </source>
</evidence>
<dbReference type="GO" id="GO:0005509">
    <property type="term" value="F:calcium ion binding"/>
    <property type="evidence" value="ECO:0007669"/>
    <property type="project" value="UniProtKB-UniRule"/>
</dbReference>
<dbReference type="InterPro" id="IPR032455">
    <property type="entry name" value="Cadherin_C"/>
</dbReference>
<dbReference type="FunFam" id="2.60.40.60:FF:000018">
    <property type="entry name" value="Protocadherin gamma c3"/>
    <property type="match status" value="1"/>
</dbReference>
<name>A0A8C3FNI6_CHRPI</name>
<comment type="subcellular location">
    <subcellularLocation>
        <location evidence="2">Cell membrane</location>
        <topology evidence="2">Single-pass type I membrane protein</topology>
    </subcellularLocation>
</comment>
<feature type="domain" description="Cadherin" evidence="15">
    <location>
        <begin position="347"/>
        <end position="451"/>
    </location>
</feature>
<feature type="transmembrane region" description="Helical" evidence="13">
    <location>
        <begin position="679"/>
        <end position="701"/>
    </location>
</feature>
<keyword evidence="10 13" id="KW-0472">Membrane</keyword>
<evidence type="ECO:0000256" key="12">
    <source>
        <dbReference type="PROSITE-ProRule" id="PRU00043"/>
    </source>
</evidence>
<dbReference type="PROSITE" id="PS50268">
    <property type="entry name" value="CADHERIN_2"/>
    <property type="match status" value="6"/>
</dbReference>
<evidence type="ECO:0000256" key="13">
    <source>
        <dbReference type="SAM" id="Phobius"/>
    </source>
</evidence>
<feature type="domain" description="Cadherin" evidence="15">
    <location>
        <begin position="133"/>
        <end position="241"/>
    </location>
</feature>
<dbReference type="FunFam" id="2.60.40.60:FF:000001">
    <property type="entry name" value="Protocadherin alpha 2"/>
    <property type="match status" value="1"/>
</dbReference>
<dbReference type="AlphaFoldDB" id="A0A8C3FNI6"/>
<evidence type="ECO:0000256" key="14">
    <source>
        <dbReference type="SAM" id="SignalP"/>
    </source>
</evidence>
<dbReference type="CDD" id="cd11304">
    <property type="entry name" value="Cadherin_repeat"/>
    <property type="match status" value="5"/>
</dbReference>
<dbReference type="PANTHER" id="PTHR24028">
    <property type="entry name" value="CADHERIN-87A"/>
    <property type="match status" value="1"/>
</dbReference>
<dbReference type="InterPro" id="IPR013164">
    <property type="entry name" value="Cadherin_N"/>
</dbReference>
<evidence type="ECO:0000256" key="2">
    <source>
        <dbReference type="ARBA" id="ARBA00004251"/>
    </source>
</evidence>
<keyword evidence="4 13" id="KW-0812">Transmembrane</keyword>
<evidence type="ECO:0000259" key="15">
    <source>
        <dbReference type="PROSITE" id="PS50268"/>
    </source>
</evidence>
<dbReference type="GO" id="GO:0007156">
    <property type="term" value="P:homophilic cell adhesion via plasma membrane adhesion molecules"/>
    <property type="evidence" value="ECO:0007669"/>
    <property type="project" value="InterPro"/>
</dbReference>
<protein>
    <recommendedName>
        <fullName evidence="15">Cadherin domain-containing protein</fullName>
    </recommendedName>
</protein>
<keyword evidence="9 13" id="KW-1133">Transmembrane helix</keyword>
<evidence type="ECO:0000256" key="7">
    <source>
        <dbReference type="ARBA" id="ARBA00022837"/>
    </source>
</evidence>
<dbReference type="SMART" id="SM00112">
    <property type="entry name" value="CA"/>
    <property type="match status" value="6"/>
</dbReference>
<dbReference type="InterPro" id="IPR050174">
    <property type="entry name" value="Protocadherin/Cadherin-CA"/>
</dbReference>
<dbReference type="Gene3D" id="2.60.40.60">
    <property type="entry name" value="Cadherins"/>
    <property type="match status" value="6"/>
</dbReference>
<accession>A0A8C3FNI6</accession>
<dbReference type="Pfam" id="PF08266">
    <property type="entry name" value="Cadherin_2"/>
    <property type="match status" value="1"/>
</dbReference>
<keyword evidence="17" id="KW-1185">Reference proteome</keyword>
<evidence type="ECO:0000256" key="4">
    <source>
        <dbReference type="ARBA" id="ARBA00022692"/>
    </source>
</evidence>
<keyword evidence="7 12" id="KW-0106">Calcium</keyword>
<evidence type="ECO:0000256" key="8">
    <source>
        <dbReference type="ARBA" id="ARBA00022889"/>
    </source>
</evidence>
<dbReference type="SUPFAM" id="SSF49313">
    <property type="entry name" value="Cadherin-like"/>
    <property type="match status" value="6"/>
</dbReference>
<evidence type="ECO:0000313" key="16">
    <source>
        <dbReference type="Ensembl" id="ENSCPBP00000010208.1"/>
    </source>
</evidence>
<dbReference type="FunFam" id="2.60.40.60:FF:000004">
    <property type="entry name" value="Protocadherin 1 gamma 2"/>
    <property type="match status" value="1"/>
</dbReference>
<dbReference type="FunFam" id="2.60.40.60:FF:000002">
    <property type="entry name" value="Protocadherin alpha 2"/>
    <property type="match status" value="1"/>
</dbReference>
<feature type="domain" description="Cadherin" evidence="15">
    <location>
        <begin position="26"/>
        <end position="132"/>
    </location>
</feature>
<dbReference type="OMA" id="ERDPMMQ"/>
<feature type="domain" description="Cadherin" evidence="15">
    <location>
        <begin position="242"/>
        <end position="346"/>
    </location>
</feature>
<keyword evidence="6" id="KW-0677">Repeat</keyword>
<dbReference type="PRINTS" id="PR00205">
    <property type="entry name" value="CADHERIN"/>
</dbReference>
<evidence type="ECO:0000256" key="11">
    <source>
        <dbReference type="ARBA" id="ARBA00023180"/>
    </source>
</evidence>
<dbReference type="GO" id="GO:0005886">
    <property type="term" value="C:plasma membrane"/>
    <property type="evidence" value="ECO:0007669"/>
    <property type="project" value="UniProtKB-SubCell"/>
</dbReference>
<dbReference type="InterPro" id="IPR002126">
    <property type="entry name" value="Cadherin-like_dom"/>
</dbReference>
<dbReference type="Pfam" id="PF00028">
    <property type="entry name" value="Cadherin"/>
    <property type="match status" value="5"/>
</dbReference>
<evidence type="ECO:0000256" key="10">
    <source>
        <dbReference type="ARBA" id="ARBA00023136"/>
    </source>
</evidence>
<feature type="domain" description="Cadherin" evidence="15">
    <location>
        <begin position="568"/>
        <end position="664"/>
    </location>
</feature>
<reference evidence="16" key="2">
    <citation type="submission" date="2025-09" db="UniProtKB">
        <authorList>
            <consortium name="Ensembl"/>
        </authorList>
    </citation>
    <scope>IDENTIFICATION</scope>
</reference>